<organism evidence="2 3">
    <name type="scientific">Actinophytocola glycyrrhizae</name>
    <dbReference type="NCBI Taxonomy" id="2044873"/>
    <lineage>
        <taxon>Bacteria</taxon>
        <taxon>Bacillati</taxon>
        <taxon>Actinomycetota</taxon>
        <taxon>Actinomycetes</taxon>
        <taxon>Pseudonocardiales</taxon>
        <taxon>Pseudonocardiaceae</taxon>
    </lineage>
</organism>
<dbReference type="EC" id="2.3.-.-" evidence="2"/>
<comment type="caution">
    <text evidence="2">The sequence shown here is derived from an EMBL/GenBank/DDBJ whole genome shotgun (WGS) entry which is preliminary data.</text>
</comment>
<sequence>MTALTAEGLVLRGWEPGDAAALVEIYRDPAMLRWTRFPVTTAAEAEVWVANQQEGWAANTRHSFAVLDDERLVGCVALKRGIEVGYWTAAHARGRDVASRAVRALTAWAIGNGVTTLELRHQVDNEASCRVAEKSGFRLRETLPATPPWPLPGHLHLRTG</sequence>
<dbReference type="PANTHER" id="PTHR43441">
    <property type="entry name" value="RIBOSOMAL-PROTEIN-SERINE ACETYLTRANSFERASE"/>
    <property type="match status" value="1"/>
</dbReference>
<dbReference type="CDD" id="cd04301">
    <property type="entry name" value="NAT_SF"/>
    <property type="match status" value="1"/>
</dbReference>
<name>A0ABV9SAE4_9PSEU</name>
<keyword evidence="2" id="KW-0012">Acyltransferase</keyword>
<evidence type="ECO:0000313" key="3">
    <source>
        <dbReference type="Proteomes" id="UP001595859"/>
    </source>
</evidence>
<dbReference type="InterPro" id="IPR000182">
    <property type="entry name" value="GNAT_dom"/>
</dbReference>
<gene>
    <name evidence="2" type="ORF">ACFPCV_23835</name>
</gene>
<keyword evidence="2" id="KW-0808">Transferase</keyword>
<dbReference type="InterPro" id="IPR016181">
    <property type="entry name" value="Acyl_CoA_acyltransferase"/>
</dbReference>
<reference evidence="3" key="1">
    <citation type="journal article" date="2019" name="Int. J. Syst. Evol. Microbiol.">
        <title>The Global Catalogue of Microorganisms (GCM) 10K type strain sequencing project: providing services to taxonomists for standard genome sequencing and annotation.</title>
        <authorList>
            <consortium name="The Broad Institute Genomics Platform"/>
            <consortium name="The Broad Institute Genome Sequencing Center for Infectious Disease"/>
            <person name="Wu L."/>
            <person name="Ma J."/>
        </authorList>
    </citation>
    <scope>NUCLEOTIDE SEQUENCE [LARGE SCALE GENOMIC DNA]</scope>
    <source>
        <strain evidence="3">ZS-22-S1</strain>
    </source>
</reference>
<dbReference type="EMBL" id="JBHSIS010000010">
    <property type="protein sequence ID" value="MFC4856546.1"/>
    <property type="molecule type" value="Genomic_DNA"/>
</dbReference>
<dbReference type="GO" id="GO:0016746">
    <property type="term" value="F:acyltransferase activity"/>
    <property type="evidence" value="ECO:0007669"/>
    <property type="project" value="UniProtKB-KW"/>
</dbReference>
<proteinExistence type="predicted"/>
<dbReference type="PANTHER" id="PTHR43441:SF10">
    <property type="entry name" value="ACETYLTRANSFERASE"/>
    <property type="match status" value="1"/>
</dbReference>
<accession>A0ABV9SAE4</accession>
<dbReference type="InterPro" id="IPR051908">
    <property type="entry name" value="Ribosomal_N-acetyltransferase"/>
</dbReference>
<dbReference type="SUPFAM" id="SSF55729">
    <property type="entry name" value="Acyl-CoA N-acyltransferases (Nat)"/>
    <property type="match status" value="1"/>
</dbReference>
<dbReference type="Gene3D" id="3.40.630.30">
    <property type="match status" value="1"/>
</dbReference>
<keyword evidence="3" id="KW-1185">Reference proteome</keyword>
<dbReference type="PROSITE" id="PS51186">
    <property type="entry name" value="GNAT"/>
    <property type="match status" value="1"/>
</dbReference>
<feature type="domain" description="N-acetyltransferase" evidence="1">
    <location>
        <begin position="9"/>
        <end position="158"/>
    </location>
</feature>
<dbReference type="Proteomes" id="UP001595859">
    <property type="component" value="Unassembled WGS sequence"/>
</dbReference>
<dbReference type="Pfam" id="PF13302">
    <property type="entry name" value="Acetyltransf_3"/>
    <property type="match status" value="1"/>
</dbReference>
<protein>
    <submittedName>
        <fullName evidence="2">GNAT family N-acetyltransferase</fullName>
        <ecNumber evidence="2">2.3.-.-</ecNumber>
    </submittedName>
</protein>
<evidence type="ECO:0000313" key="2">
    <source>
        <dbReference type="EMBL" id="MFC4856546.1"/>
    </source>
</evidence>
<evidence type="ECO:0000259" key="1">
    <source>
        <dbReference type="PROSITE" id="PS51186"/>
    </source>
</evidence>
<dbReference type="RefSeq" id="WP_378058511.1">
    <property type="nucleotide sequence ID" value="NZ_JBHSIS010000010.1"/>
</dbReference>